<name>A0AA87YVP8_FICCA</name>
<dbReference type="Proteomes" id="UP001187192">
    <property type="component" value="Unassembled WGS sequence"/>
</dbReference>
<proteinExistence type="predicted"/>
<dbReference type="AlphaFoldDB" id="A0AA87YVP8"/>
<dbReference type="EMBL" id="BTGU01001509">
    <property type="protein sequence ID" value="GMN24584.1"/>
    <property type="molecule type" value="Genomic_DNA"/>
</dbReference>
<evidence type="ECO:0000313" key="4">
    <source>
        <dbReference type="Proteomes" id="UP001187192"/>
    </source>
</evidence>
<accession>A0AA87YVP8</accession>
<comment type="caution">
    <text evidence="2">The sequence shown here is derived from an EMBL/GenBank/DDBJ whole genome shotgun (WGS) entry which is preliminary data.</text>
</comment>
<evidence type="ECO:0000256" key="1">
    <source>
        <dbReference type="SAM" id="MobiDB-lite"/>
    </source>
</evidence>
<dbReference type="EMBL" id="BTGU01001510">
    <property type="protein sequence ID" value="GMN24597.1"/>
    <property type="molecule type" value="Genomic_DNA"/>
</dbReference>
<reference evidence="2" key="1">
    <citation type="submission" date="2023-07" db="EMBL/GenBank/DDBJ databases">
        <title>draft genome sequence of fig (Ficus carica).</title>
        <authorList>
            <person name="Takahashi T."/>
            <person name="Nishimura K."/>
        </authorList>
    </citation>
    <scope>NUCLEOTIDE SEQUENCE</scope>
</reference>
<protein>
    <submittedName>
        <fullName evidence="2">Uncharacterized protein</fullName>
    </submittedName>
</protein>
<evidence type="ECO:0000313" key="3">
    <source>
        <dbReference type="EMBL" id="GMN24597.1"/>
    </source>
</evidence>
<evidence type="ECO:0000313" key="2">
    <source>
        <dbReference type="EMBL" id="GMN24584.1"/>
    </source>
</evidence>
<gene>
    <name evidence="2" type="ORF">TIFTF001_040581</name>
    <name evidence="3" type="ORF">TIFTF001_040583</name>
</gene>
<organism evidence="2 4">
    <name type="scientific">Ficus carica</name>
    <name type="common">Common fig</name>
    <dbReference type="NCBI Taxonomy" id="3494"/>
    <lineage>
        <taxon>Eukaryota</taxon>
        <taxon>Viridiplantae</taxon>
        <taxon>Streptophyta</taxon>
        <taxon>Embryophyta</taxon>
        <taxon>Tracheophyta</taxon>
        <taxon>Spermatophyta</taxon>
        <taxon>Magnoliopsida</taxon>
        <taxon>eudicotyledons</taxon>
        <taxon>Gunneridae</taxon>
        <taxon>Pentapetalae</taxon>
        <taxon>rosids</taxon>
        <taxon>fabids</taxon>
        <taxon>Rosales</taxon>
        <taxon>Moraceae</taxon>
        <taxon>Ficeae</taxon>
        <taxon>Ficus</taxon>
    </lineage>
</organism>
<sequence length="252" mass="28750">MKKDGSESEDIDHVHSSTSIGKLEQIGSPNPLPLVVASTAPGVAPNLFITSEFSSADYNYWIQRMELFYESLIPDHIDWNYVDRYRSHDPSLDLQTHCLMPFERDYILQLVAIILGTLTKTRAGMITPTLRALVDMSWKSLCRLGIKLPVLEKLVLTSQKPTALFEARCRVEEALRLWQASSDDLGRLRETLALKVEEALKNSHDQRAHDEVDRVSKLVGVKVKEVENDQKVFHERKKLELALTNSFWCSFP</sequence>
<keyword evidence="4" id="KW-1185">Reference proteome</keyword>
<feature type="region of interest" description="Disordered" evidence="1">
    <location>
        <begin position="1"/>
        <end position="25"/>
    </location>
</feature>
<feature type="compositionally biased region" description="Basic and acidic residues" evidence="1">
    <location>
        <begin position="1"/>
        <end position="15"/>
    </location>
</feature>